<dbReference type="RefSeq" id="YP_010788649.1">
    <property type="nucleotide sequence ID" value="NC_075367.1"/>
</dbReference>
<dbReference type="KEGG" id="vg:80525944"/>
<accession>A0A3Q8U7K8</accession>
<dbReference type="EMBL" id="MH046811">
    <property type="protein sequence ID" value="AZL89158.1"/>
    <property type="molecule type" value="Genomic_DNA"/>
</dbReference>
<name>A0A3Q8U7K8_9VIRU</name>
<evidence type="ECO:0000313" key="1">
    <source>
        <dbReference type="EMBL" id="AZL89158.1"/>
    </source>
</evidence>
<reference evidence="1" key="1">
    <citation type="submission" date="2018-03" db="EMBL/GenBank/DDBJ databases">
        <title>Draft genome sequences of Megaviruse, new member of the family Mimiviridae isolated from water in Shanghai, China.</title>
        <authorList>
            <person name="Xia Y."/>
        </authorList>
    </citation>
    <scope>NUCLEOTIDE SEQUENCE</scope>
    <source>
        <strain evidence="1">SH</strain>
    </source>
</reference>
<sequence length="167" mass="19696">MSLFENIILDIQNIVSNRKLKKCTKTSKINSKTRVLIPRSQDFIDSDFAKKCDGNSFDSDKIDKPVHMIYGKRRNVILERERVIQPSEIGAFEYRGKWYNKEKFLEIADYAIKCFENFSEHMISEQDRCDAIRAIKLGCENENLMIATLILVERYKFDEIQNRIIFV</sequence>
<organism evidence="1">
    <name type="scientific">Megavirus baoshan</name>
    <dbReference type="NCBI Taxonomy" id="2496520"/>
    <lineage>
        <taxon>Viruses</taxon>
        <taxon>Varidnaviria</taxon>
        <taxon>Bamfordvirae</taxon>
        <taxon>Nucleocytoviricota</taxon>
        <taxon>Megaviricetes</taxon>
        <taxon>Imitervirales</taxon>
        <taxon>Mimiviridae</taxon>
        <taxon>Megamimivirinae</taxon>
        <taxon>Megavirus</taxon>
        <taxon>Megavirus baoshanense</taxon>
    </lineage>
</organism>
<protein>
    <submittedName>
        <fullName evidence="1">Uncharacterized protein</fullName>
    </submittedName>
</protein>
<proteinExistence type="predicted"/>
<dbReference type="GeneID" id="80525944"/>